<dbReference type="EMBL" id="MW368309">
    <property type="protein sequence ID" value="QRX38697.1"/>
    <property type="molecule type" value="Genomic_DNA"/>
</dbReference>
<sequence>MTMKTGSAYDVLFNDRKYKDLLDKVDQFLEETFIMYQRGYRMDIIDEQQKPKVTQIENEFKQFASDKLKRIEARMDEIEEELTKDDVADPQSELIKRQNLEARLSFYSNSEIMDYIREADAEKTDVFELSLLQKAFDQRLSESEQSQVSFSLTALKQAVLYPFENNEEHDNLAYQFNVLRQIGMANNGLVITKDDDSYVVIKPLADRYNDQLKYAKAKKDGARQQAQYKKQYVYNK</sequence>
<organism evidence="2">
    <name type="scientific">Staphylococcus epidermidis</name>
    <dbReference type="NCBI Taxonomy" id="1282"/>
    <lineage>
        <taxon>Bacteria</taxon>
        <taxon>Bacillati</taxon>
        <taxon>Bacillota</taxon>
        <taxon>Bacilli</taxon>
        <taxon>Bacillales</taxon>
        <taxon>Staphylococcaceae</taxon>
        <taxon>Staphylococcus</taxon>
    </lineage>
</organism>
<dbReference type="AlphaFoldDB" id="A0A894TL93"/>
<protein>
    <submittedName>
        <fullName evidence="2">Capsid morphogenesis protein</fullName>
    </submittedName>
</protein>
<name>A0A894TL93_STAEP</name>
<feature type="coiled-coil region" evidence="1">
    <location>
        <begin position="61"/>
        <end position="88"/>
    </location>
</feature>
<proteinExistence type="predicted"/>
<evidence type="ECO:0000256" key="1">
    <source>
        <dbReference type="SAM" id="Coils"/>
    </source>
</evidence>
<reference evidence="2" key="1">
    <citation type="journal article" date="2021" name="MSphere">
        <title>Staphylococcus epidermidis Phages Transduce Antimicrobial Resistance Plasmids and Mobilize Chromosomal Islands.</title>
        <authorList>
            <person name="Fiaarov L."/>
            <person name="Botka T."/>
            <person name="Du X."/>
            <person name="MaalaHov I."/>
            <person name="B P."/>
            <person name="Pantucek R."/>
            <person name="Benea M."/>
            <person name="Roudnick P."/>
            <person name="Winstel V."/>
            <person name="Larsen J."/>
            <person name="Rosenstein R."/>
            <person name="Peschel A."/>
            <person name="DoakaY J."/>
        </authorList>
    </citation>
    <scope>NUCLEOTIDE SEQUENCE</scope>
    <source>
        <strain evidence="2">SE48</strain>
    </source>
</reference>
<evidence type="ECO:0000313" key="2">
    <source>
        <dbReference type="EMBL" id="QRX38697.1"/>
    </source>
</evidence>
<dbReference type="RefSeq" id="WP_002485622.1">
    <property type="nucleotide sequence ID" value="NZ_CABHDW010000006.1"/>
</dbReference>
<keyword evidence="1" id="KW-0175">Coiled coil</keyword>
<accession>A0A894TL93</accession>